<evidence type="ECO:0000313" key="1">
    <source>
        <dbReference type="EMBL" id="KYC51581.1"/>
    </source>
</evidence>
<organism evidence="1 2">
    <name type="scientific">Candidatus Methanofastidiosum methylothiophilum</name>
    <dbReference type="NCBI Taxonomy" id="1705564"/>
    <lineage>
        <taxon>Archaea</taxon>
        <taxon>Methanobacteriati</taxon>
        <taxon>Methanobacteriota</taxon>
        <taxon>Stenosarchaea group</taxon>
        <taxon>Candidatus Methanofastidiosia</taxon>
        <taxon>Candidatus Methanofastidiosales</taxon>
        <taxon>Candidatus Methanofastidiosaceae</taxon>
        <taxon>Candidatus Methanofastidiosum</taxon>
    </lineage>
</organism>
<name>A0A150J2Z5_9EURY</name>
<gene>
    <name evidence="1" type="ORF">AMQ22_01272</name>
</gene>
<proteinExistence type="predicted"/>
<dbReference type="Proteomes" id="UP000075398">
    <property type="component" value="Unassembled WGS sequence"/>
</dbReference>
<dbReference type="EMBL" id="LNGC01000055">
    <property type="protein sequence ID" value="KYC51581.1"/>
    <property type="molecule type" value="Genomic_DNA"/>
</dbReference>
<protein>
    <submittedName>
        <fullName evidence="1">Uncharacterized protein</fullName>
    </submittedName>
</protein>
<comment type="caution">
    <text evidence="1">The sequence shown here is derived from an EMBL/GenBank/DDBJ whole genome shotgun (WGS) entry which is preliminary data.</text>
</comment>
<dbReference type="AlphaFoldDB" id="A0A150J2Z5"/>
<sequence length="238" mass="26057">MIKDIEEITALQGRNVGLIIGAIQTGIALTGSGSSWTIPEEYLPVFPRSCVSLTPTPNDIDLYENGVLSEETIVSIDNETGVITTSGSLSSPVTANFVEAFEPYLAQNVKVDVKQDSKTYGILRSDMKHTSYGAKEITISEENLLGDLDPMIKLCFEDYDGEEDVGGDVEVYQMVSEPRIVYAYIPMDRGSEVVGRMYFPQVRAVMKSLVDVKEGDNAGFTVDITVDKDPLIVRPKTA</sequence>
<accession>A0A150J2Z5</accession>
<reference evidence="1 2" key="1">
    <citation type="journal article" date="2016" name="ISME J.">
        <title>Chasing the elusive Euryarchaeota class WSA2: genomes reveal a uniquely fastidious methyl-reducing methanogen.</title>
        <authorList>
            <person name="Nobu M.K."/>
            <person name="Narihiro T."/>
            <person name="Kuroda K."/>
            <person name="Mei R."/>
            <person name="Liu W.T."/>
        </authorList>
    </citation>
    <scope>NUCLEOTIDE SEQUENCE [LARGE SCALE GENOMIC DNA]</scope>
    <source>
        <strain evidence="1">U1lsi0528_Bin055</strain>
    </source>
</reference>
<evidence type="ECO:0000313" key="2">
    <source>
        <dbReference type="Proteomes" id="UP000075398"/>
    </source>
</evidence>